<dbReference type="PANTHER" id="PTHR34216:SF3">
    <property type="entry name" value="POLY-BETA-1,6-N-ACETYL-D-GLUCOSAMINE N-DEACETYLASE"/>
    <property type="match status" value="1"/>
</dbReference>
<dbReference type="EMBL" id="JAGSOV010000050">
    <property type="protein sequence ID" value="MCO1658072.1"/>
    <property type="molecule type" value="Genomic_DNA"/>
</dbReference>
<keyword evidence="5" id="KW-1185">Reference proteome</keyword>
<dbReference type="Proteomes" id="UP001165283">
    <property type="component" value="Unassembled WGS sequence"/>
</dbReference>
<reference evidence="4" key="1">
    <citation type="submission" date="2021-04" db="EMBL/GenBank/DDBJ databases">
        <title>Pseudonocardia sp. nov., isolated from sandy soil of mangrove forest.</title>
        <authorList>
            <person name="Zan Z."/>
            <person name="Huang R."/>
            <person name="Liu W."/>
        </authorList>
    </citation>
    <scope>NUCLEOTIDE SEQUENCE</scope>
    <source>
        <strain evidence="4">S2-4</strain>
    </source>
</reference>
<protein>
    <submittedName>
        <fullName evidence="4">Polysaccharide deacetylase family protein</fullName>
    </submittedName>
</protein>
<dbReference type="Pfam" id="PF01522">
    <property type="entry name" value="Polysacc_deac_1"/>
    <property type="match status" value="1"/>
</dbReference>
<dbReference type="InterPro" id="IPR011330">
    <property type="entry name" value="Glyco_hydro/deAcase_b/a-brl"/>
</dbReference>
<dbReference type="InterPro" id="IPR051398">
    <property type="entry name" value="Polysacch_Deacetylase"/>
</dbReference>
<proteinExistence type="predicted"/>
<dbReference type="PROSITE" id="PS51677">
    <property type="entry name" value="NODB"/>
    <property type="match status" value="1"/>
</dbReference>
<feature type="domain" description="NodB homology" evidence="3">
    <location>
        <begin position="82"/>
        <end position="332"/>
    </location>
</feature>
<dbReference type="InterPro" id="IPR002509">
    <property type="entry name" value="NODB_dom"/>
</dbReference>
<name>A0ABT1A4Z6_9PSEU</name>
<organism evidence="4 5">
    <name type="scientific">Pseudonocardia humida</name>
    <dbReference type="NCBI Taxonomy" id="2800819"/>
    <lineage>
        <taxon>Bacteria</taxon>
        <taxon>Bacillati</taxon>
        <taxon>Actinomycetota</taxon>
        <taxon>Actinomycetes</taxon>
        <taxon>Pseudonocardiales</taxon>
        <taxon>Pseudonocardiaceae</taxon>
        <taxon>Pseudonocardia</taxon>
    </lineage>
</organism>
<comment type="caution">
    <text evidence="4">The sequence shown here is derived from an EMBL/GenBank/DDBJ whole genome shotgun (WGS) entry which is preliminary data.</text>
</comment>
<dbReference type="RefSeq" id="WP_252441722.1">
    <property type="nucleotide sequence ID" value="NZ_JAGSOV010000050.1"/>
</dbReference>
<comment type="subcellular location">
    <subcellularLocation>
        <location evidence="1">Secreted</location>
    </subcellularLocation>
</comment>
<evidence type="ECO:0000313" key="4">
    <source>
        <dbReference type="EMBL" id="MCO1658072.1"/>
    </source>
</evidence>
<accession>A0ABT1A4Z6</accession>
<evidence type="ECO:0000313" key="5">
    <source>
        <dbReference type="Proteomes" id="UP001165283"/>
    </source>
</evidence>
<dbReference type="SUPFAM" id="SSF88713">
    <property type="entry name" value="Glycoside hydrolase/deacetylase"/>
    <property type="match status" value="1"/>
</dbReference>
<evidence type="ECO:0000256" key="2">
    <source>
        <dbReference type="ARBA" id="ARBA00022729"/>
    </source>
</evidence>
<evidence type="ECO:0000259" key="3">
    <source>
        <dbReference type="PROSITE" id="PS51677"/>
    </source>
</evidence>
<evidence type="ECO:0000256" key="1">
    <source>
        <dbReference type="ARBA" id="ARBA00004613"/>
    </source>
</evidence>
<dbReference type="CDD" id="cd10918">
    <property type="entry name" value="CE4_NodB_like_5s_6s"/>
    <property type="match status" value="1"/>
</dbReference>
<gene>
    <name evidence="4" type="ORF">KDL28_23710</name>
</gene>
<dbReference type="PANTHER" id="PTHR34216">
    <property type="match status" value="1"/>
</dbReference>
<keyword evidence="2" id="KW-0732">Signal</keyword>
<dbReference type="Gene3D" id="3.20.20.370">
    <property type="entry name" value="Glycoside hydrolase/deacetylase"/>
    <property type="match status" value="1"/>
</dbReference>
<sequence>MSRTEKLAALLCTAGLDRLARLSWRGLLVFNYHRIGRPTELDDPDLFSATVEDLDTQVGLLADRFEIVAAGSADLRDGRPSRRIALTVDDGYADELLAAQVFAAHGVTGSFFVTTGYVDHPRHAWWDEIAWLSRGVPADGLAPCEWLPDGLDPSGHSPDDVRRLLNGAYKARAGERGEEFLDWLSGVTGRERPDVGEAKDRWMSWDDVRGLRRDGMEVGGHTVTHPILSTLDAEAQRVEVSQSMGRLREELDEDVDTFAYPVGASDSFDDATRDALRAAGVRRAYSFCGGLNGRRGTDPFDVRRVGVFGESATVIRATAALPAVFGAPRRYA</sequence>